<proteinExistence type="predicted"/>
<protein>
    <submittedName>
        <fullName evidence="1">Uncharacterized protein</fullName>
    </submittedName>
</protein>
<keyword evidence="2" id="KW-1185">Reference proteome</keyword>
<comment type="caution">
    <text evidence="1">The sequence shown here is derived from an EMBL/GenBank/DDBJ whole genome shotgun (WGS) entry which is preliminary data.</text>
</comment>
<name>A0ACC2GYL7_DALPE</name>
<sequence>MIGNNFDKANPASIHHFENFSADLSILLPFQFPSSSPLGVAPPYRLGGLRRPEKSKQSRGQLFQSEAASSGSPSAEQVPAAPALDAVNGSGKDHQNQSPSNPLINPHHHDNNNTNNSVSLCSISHLAQRLFRAGSSPSCSTSHTDGQLFPEPPPSHRKGRVSCGACSKSFYDKGTLKIHYNAVHLKIKHRCTVDGCSMVFSSLRSRNRHSANPNPRLHTGTLRHTPQHQHTPLYTPLNTPQRHPGSEPAGPSRSDLHSGPMFPRPGYLSGGLAVPLSPLETQLTVPSLGEVPQLLRLTLQTSSPPLPCSFLLTPPRSSSSPLTALLPPLPSSSSLPDQSDDSLGSVGGAKAGQILSCFSTDPTPKKKPRKSSMPLKIETKVMVADECKGEGDEEVTEKEGKQKW</sequence>
<reference evidence="1" key="1">
    <citation type="submission" date="2021-05" db="EMBL/GenBank/DDBJ databases">
        <authorList>
            <person name="Pan Q."/>
            <person name="Jouanno E."/>
            <person name="Zahm M."/>
            <person name="Klopp C."/>
            <person name="Cabau C."/>
            <person name="Louis A."/>
            <person name="Berthelot C."/>
            <person name="Parey E."/>
            <person name="Roest Crollius H."/>
            <person name="Montfort J."/>
            <person name="Robinson-Rechavi M."/>
            <person name="Bouchez O."/>
            <person name="Lampietro C."/>
            <person name="Lopez Roques C."/>
            <person name="Donnadieu C."/>
            <person name="Postlethwait J."/>
            <person name="Bobe J."/>
            <person name="Dillon D."/>
            <person name="Chandos A."/>
            <person name="von Hippel F."/>
            <person name="Guiguen Y."/>
        </authorList>
    </citation>
    <scope>NUCLEOTIDE SEQUENCE</scope>
    <source>
        <strain evidence="1">YG-Jan2019</strain>
    </source>
</reference>
<accession>A0ACC2GYL7</accession>
<dbReference type="Proteomes" id="UP001157502">
    <property type="component" value="Chromosome 8"/>
</dbReference>
<organism evidence="1 2">
    <name type="scientific">Dallia pectoralis</name>
    <name type="common">Alaska blackfish</name>
    <dbReference type="NCBI Taxonomy" id="75939"/>
    <lineage>
        <taxon>Eukaryota</taxon>
        <taxon>Metazoa</taxon>
        <taxon>Chordata</taxon>
        <taxon>Craniata</taxon>
        <taxon>Vertebrata</taxon>
        <taxon>Euteleostomi</taxon>
        <taxon>Actinopterygii</taxon>
        <taxon>Neopterygii</taxon>
        <taxon>Teleostei</taxon>
        <taxon>Protacanthopterygii</taxon>
        <taxon>Esociformes</taxon>
        <taxon>Umbridae</taxon>
        <taxon>Dallia</taxon>
    </lineage>
</organism>
<gene>
    <name evidence="1" type="ORF">DPEC_G00106260</name>
</gene>
<dbReference type="EMBL" id="CM055735">
    <property type="protein sequence ID" value="KAJ8008570.1"/>
    <property type="molecule type" value="Genomic_DNA"/>
</dbReference>
<evidence type="ECO:0000313" key="2">
    <source>
        <dbReference type="Proteomes" id="UP001157502"/>
    </source>
</evidence>
<evidence type="ECO:0000313" key="1">
    <source>
        <dbReference type="EMBL" id="KAJ8008570.1"/>
    </source>
</evidence>